<name>A0AC61RSV4_9FIRM</name>
<dbReference type="Proteomes" id="UP000304953">
    <property type="component" value="Unassembled WGS sequence"/>
</dbReference>
<protein>
    <submittedName>
        <fullName evidence="1">Energy-coupling factor ABC transporter ATP-binding protein</fullName>
    </submittedName>
</protein>
<gene>
    <name evidence="1" type="ORF">E5329_18385</name>
</gene>
<keyword evidence="2" id="KW-1185">Reference proteome</keyword>
<comment type="caution">
    <text evidence="1">The sequence shown here is derived from an EMBL/GenBank/DDBJ whole genome shotgun (WGS) entry which is preliminary data.</text>
</comment>
<dbReference type="EMBL" id="SRYA01000043">
    <property type="protein sequence ID" value="TGY93481.1"/>
    <property type="molecule type" value="Genomic_DNA"/>
</dbReference>
<sequence length="470" mass="51866">MRSVVEIQDVSFAYEKEQGTLSHIDLQVGQGECVLLCGESGCGKTTVTKLVNGLIPHFVEGGALTGRASVNGMEVADTEMYRLAEQVGSVFQNPKSQFFNIDSDSEITFGLENAGVAPEKIKERLETTVLALKIGPLLGRNIFSMSGGEKQSLAFASVYAMNPSVFVLDEPTANLDAEAIDILRRQIMQIKKEGRTVIVAEHRLYFLMDLIDRAVFLQDGKIIRIFSGDEFRGISEQQRIRMGLRSFTDPVMELPCARPPGTKDGLSVENLSCTFDRKTVFEGISFSAIPGEVLGIVGYNGAGKTTLTRCLCGLLKEEGGTVRLDGKALNRKQRNRACSLVMQDVNHQLFSDSVWDECEMSMPEGRAEEIEKILKAFDLLEFKERHPMALSGGQKQRLAVATAILSGKRLMVFDEPTSGLDYRHMLGVGCMIRELAGHGCIVLVVSHDREFMEKACDRIFEMDGRRDGNG</sequence>
<keyword evidence="1" id="KW-0547">Nucleotide-binding</keyword>
<reference evidence="1" key="1">
    <citation type="submission" date="2019-04" db="EMBL/GenBank/DDBJ databases">
        <title>Microbes associate with the intestines of laboratory mice.</title>
        <authorList>
            <person name="Navarre W."/>
            <person name="Wong E."/>
            <person name="Huang K."/>
            <person name="Tropini C."/>
            <person name="Ng K."/>
            <person name="Yu B."/>
        </authorList>
    </citation>
    <scope>NUCLEOTIDE SEQUENCE</scope>
    <source>
        <strain evidence="1">NM01_1-7b</strain>
    </source>
</reference>
<evidence type="ECO:0000313" key="1">
    <source>
        <dbReference type="EMBL" id="TGY93481.1"/>
    </source>
</evidence>
<accession>A0AC61RSV4</accession>
<proteinExistence type="predicted"/>
<organism evidence="1 2">
    <name type="scientific">Petralouisia muris</name>
    <dbReference type="NCBI Taxonomy" id="3032872"/>
    <lineage>
        <taxon>Bacteria</taxon>
        <taxon>Bacillati</taxon>
        <taxon>Bacillota</taxon>
        <taxon>Clostridia</taxon>
        <taxon>Lachnospirales</taxon>
        <taxon>Lachnospiraceae</taxon>
        <taxon>Petralouisia</taxon>
    </lineage>
</organism>
<evidence type="ECO:0000313" key="2">
    <source>
        <dbReference type="Proteomes" id="UP000304953"/>
    </source>
</evidence>
<keyword evidence="1" id="KW-0067">ATP-binding</keyword>